<dbReference type="RefSeq" id="WP_182301698.1">
    <property type="nucleotide sequence ID" value="NZ_CP041969.1"/>
</dbReference>
<evidence type="ECO:0000313" key="2">
    <source>
        <dbReference type="Proteomes" id="UP000515679"/>
    </source>
</evidence>
<evidence type="ECO:0000313" key="1">
    <source>
        <dbReference type="EMBL" id="QMV40343.1"/>
    </source>
</evidence>
<name>A0A7G5BTQ9_9BACL</name>
<dbReference type="Proteomes" id="UP000515679">
    <property type="component" value="Chromosome"/>
</dbReference>
<gene>
    <name evidence="1" type="ORF">FPL14_03340</name>
</gene>
<dbReference type="InterPro" id="IPR021377">
    <property type="entry name" value="DUF3006"/>
</dbReference>
<keyword evidence="2" id="KW-1185">Reference proteome</keyword>
<dbReference type="KEGG" id="cchl:FPL14_03340"/>
<protein>
    <submittedName>
        <fullName evidence="1">DUF3006 domain-containing protein</fullName>
    </submittedName>
</protein>
<dbReference type="Pfam" id="PF11213">
    <property type="entry name" value="DUF3006"/>
    <property type="match status" value="1"/>
</dbReference>
<sequence>MERGIIDRFENDIVVIEVGGSTRDFPKASLPRNAKVGDSVIIDNGEIRIDRIETANRKKEINSLMDELFE</sequence>
<accession>A0A7G5BTQ9</accession>
<dbReference type="EMBL" id="CP041969">
    <property type="protein sequence ID" value="QMV40343.1"/>
    <property type="molecule type" value="Genomic_DNA"/>
</dbReference>
<reference evidence="1 2" key="1">
    <citation type="submission" date="2019-07" db="EMBL/GenBank/DDBJ databases">
        <authorList>
            <person name="Kim J.K."/>
            <person name="Cheong H.-M."/>
            <person name="Choi Y."/>
            <person name="Hwang K.J."/>
            <person name="Lee S."/>
            <person name="Choi C."/>
        </authorList>
    </citation>
    <scope>NUCLEOTIDE SEQUENCE [LARGE SCALE GENOMIC DNA]</scope>
    <source>
        <strain evidence="1 2">KS 22</strain>
    </source>
</reference>
<organism evidence="1 2">
    <name type="scientific">Cohnella cholangitidis</name>
    <dbReference type="NCBI Taxonomy" id="2598458"/>
    <lineage>
        <taxon>Bacteria</taxon>
        <taxon>Bacillati</taxon>
        <taxon>Bacillota</taxon>
        <taxon>Bacilli</taxon>
        <taxon>Bacillales</taxon>
        <taxon>Paenibacillaceae</taxon>
        <taxon>Cohnella</taxon>
    </lineage>
</organism>
<proteinExistence type="predicted"/>
<dbReference type="AlphaFoldDB" id="A0A7G5BTQ9"/>